<feature type="transmembrane region" description="Helical" evidence="2">
    <location>
        <begin position="41"/>
        <end position="61"/>
    </location>
</feature>
<dbReference type="EMBL" id="FNNC01000003">
    <property type="protein sequence ID" value="SDW54285.1"/>
    <property type="molecule type" value="Genomic_DNA"/>
</dbReference>
<feature type="transmembrane region" description="Helical" evidence="2">
    <location>
        <begin position="432"/>
        <end position="453"/>
    </location>
</feature>
<gene>
    <name evidence="4" type="ORF">SAMN05421781_1676</name>
</gene>
<feature type="compositionally biased region" description="Acidic residues" evidence="1">
    <location>
        <begin position="1"/>
        <end position="10"/>
    </location>
</feature>
<sequence length="488" mass="53424">MKNIADEDLDHMEKNPGDTAPLEGKELDKQKISRGQLRKGLIKSFLLTSIAVIVFFVPVVVDGETDVVFGYLYNFLLNLSVPFSLWLFTVMVLANAVTSIYVKLFPERSGRLLDYYGGDTGVHIFFYVLGAVFMSVYALHDSFAGVTGPEWMVGPDTGGTIIPSIVLTVGWIIPLAAVFMPLLLNYGALDFIGSILEPVMRPLFKVPGKSTIDAISSFVSSSSVAILITSSLYRMNVYTKREAIAIATSFSAVSVGFAVLVINTAELSQDFLQVYFSGMLIAFIISFFMIRIPPLSKQPDVYFDGREQTEEERQGEAKFEFGIIPRGFQRAAKRAETARPLGSEVKTSVAGALGVLPRVVAMLASIGITGLIVAEYTPLFNWLGMPFIPLLNILGVPNAAMIAPSIPVGIAEMFLPVLLIAGDLAALEAGAIYFVTTLSLVQIVFFSESIVVIKATRMPVKLWELVVCFFERTLIAIPIIALFMHMMY</sequence>
<evidence type="ECO:0000313" key="4">
    <source>
        <dbReference type="EMBL" id="SDW54285.1"/>
    </source>
</evidence>
<feature type="transmembrane region" description="Helical" evidence="2">
    <location>
        <begin position="349"/>
        <end position="373"/>
    </location>
</feature>
<accession>A0A1H2UDS6</accession>
<evidence type="ECO:0000259" key="3">
    <source>
        <dbReference type="Pfam" id="PF07670"/>
    </source>
</evidence>
<dbReference type="RefSeq" id="WP_176967713.1">
    <property type="nucleotide sequence ID" value="NZ_FNNC01000003.1"/>
</dbReference>
<dbReference type="InterPro" id="IPR011642">
    <property type="entry name" value="Gate_dom"/>
</dbReference>
<keyword evidence="2" id="KW-1133">Transmembrane helix</keyword>
<feature type="transmembrane region" description="Helical" evidence="2">
    <location>
        <begin position="271"/>
        <end position="290"/>
    </location>
</feature>
<proteinExistence type="predicted"/>
<feature type="transmembrane region" description="Helical" evidence="2">
    <location>
        <begin position="122"/>
        <end position="140"/>
    </location>
</feature>
<feature type="transmembrane region" description="Helical" evidence="2">
    <location>
        <begin position="81"/>
        <end position="102"/>
    </location>
</feature>
<name>A0A1H2UDS6_9BACI</name>
<dbReference type="Pfam" id="PF07670">
    <property type="entry name" value="Gate"/>
    <property type="match status" value="1"/>
</dbReference>
<evidence type="ECO:0000256" key="2">
    <source>
        <dbReference type="SAM" id="Phobius"/>
    </source>
</evidence>
<keyword evidence="5" id="KW-1185">Reference proteome</keyword>
<keyword evidence="2" id="KW-0472">Membrane</keyword>
<dbReference type="AlphaFoldDB" id="A0A1H2UDS6"/>
<evidence type="ECO:0000313" key="5">
    <source>
        <dbReference type="Proteomes" id="UP000199488"/>
    </source>
</evidence>
<dbReference type="STRING" id="1122204.SAMN05421781_1676"/>
<feature type="transmembrane region" description="Helical" evidence="2">
    <location>
        <begin position="160"/>
        <end position="184"/>
    </location>
</feature>
<feature type="domain" description="Nucleoside transporter/FeoB GTPase Gate" evidence="3">
    <location>
        <begin position="166"/>
        <end position="261"/>
    </location>
</feature>
<keyword evidence="2" id="KW-0812">Transmembrane</keyword>
<dbReference type="Proteomes" id="UP000199488">
    <property type="component" value="Unassembled WGS sequence"/>
</dbReference>
<feature type="region of interest" description="Disordered" evidence="1">
    <location>
        <begin position="1"/>
        <end position="23"/>
    </location>
</feature>
<feature type="transmembrane region" description="Helical" evidence="2">
    <location>
        <begin position="465"/>
        <end position="487"/>
    </location>
</feature>
<organism evidence="4 5">
    <name type="scientific">Marinococcus luteus</name>
    <dbReference type="NCBI Taxonomy" id="1122204"/>
    <lineage>
        <taxon>Bacteria</taxon>
        <taxon>Bacillati</taxon>
        <taxon>Bacillota</taxon>
        <taxon>Bacilli</taxon>
        <taxon>Bacillales</taxon>
        <taxon>Bacillaceae</taxon>
        <taxon>Marinococcus</taxon>
    </lineage>
</organism>
<protein>
    <submittedName>
        <fullName evidence="4">Nucleoside recognition GATE domain-containing membrane protein YjiH</fullName>
    </submittedName>
</protein>
<feature type="transmembrane region" description="Helical" evidence="2">
    <location>
        <begin position="243"/>
        <end position="265"/>
    </location>
</feature>
<evidence type="ECO:0000256" key="1">
    <source>
        <dbReference type="SAM" id="MobiDB-lite"/>
    </source>
</evidence>
<reference evidence="4 5" key="1">
    <citation type="submission" date="2016-10" db="EMBL/GenBank/DDBJ databases">
        <authorList>
            <person name="de Groot N.N."/>
        </authorList>
    </citation>
    <scope>NUCLEOTIDE SEQUENCE [LARGE SCALE GENOMIC DNA]</scope>
    <source>
        <strain evidence="4 5">DSM 23126</strain>
    </source>
</reference>